<dbReference type="EMBL" id="MPDP01000001">
    <property type="protein sequence ID" value="KAK1499506.1"/>
    <property type="molecule type" value="Genomic_DNA"/>
</dbReference>
<accession>A0AAI9YE45</accession>
<organism evidence="2 3">
    <name type="scientific">Colletotrichum cuscutae</name>
    <dbReference type="NCBI Taxonomy" id="1209917"/>
    <lineage>
        <taxon>Eukaryota</taxon>
        <taxon>Fungi</taxon>
        <taxon>Dikarya</taxon>
        <taxon>Ascomycota</taxon>
        <taxon>Pezizomycotina</taxon>
        <taxon>Sordariomycetes</taxon>
        <taxon>Hypocreomycetidae</taxon>
        <taxon>Glomerellales</taxon>
        <taxon>Glomerellaceae</taxon>
        <taxon>Colletotrichum</taxon>
        <taxon>Colletotrichum acutatum species complex</taxon>
    </lineage>
</organism>
<proteinExistence type="predicted"/>
<evidence type="ECO:0000256" key="1">
    <source>
        <dbReference type="SAM" id="SignalP"/>
    </source>
</evidence>
<keyword evidence="3" id="KW-1185">Reference proteome</keyword>
<name>A0AAI9YE45_9PEZI</name>
<dbReference type="AlphaFoldDB" id="A0AAI9YE45"/>
<dbReference type="Proteomes" id="UP001239213">
    <property type="component" value="Unassembled WGS sequence"/>
</dbReference>
<feature type="signal peptide" evidence="1">
    <location>
        <begin position="1"/>
        <end position="34"/>
    </location>
</feature>
<evidence type="ECO:0000313" key="2">
    <source>
        <dbReference type="EMBL" id="KAK1499506.1"/>
    </source>
</evidence>
<comment type="caution">
    <text evidence="2">The sequence shown here is derived from an EMBL/GenBank/DDBJ whole genome shotgun (WGS) entry which is preliminary data.</text>
</comment>
<gene>
    <name evidence="2" type="ORF">CCUS01_00231</name>
</gene>
<evidence type="ECO:0000313" key="3">
    <source>
        <dbReference type="Proteomes" id="UP001239213"/>
    </source>
</evidence>
<reference evidence="2" key="1">
    <citation type="submission" date="2016-11" db="EMBL/GenBank/DDBJ databases">
        <title>The genome sequence of Colletotrichum cuscutae.</title>
        <authorList>
            <person name="Baroncelli R."/>
        </authorList>
    </citation>
    <scope>NUCLEOTIDE SEQUENCE</scope>
    <source>
        <strain evidence="2">IMI 304802</strain>
    </source>
</reference>
<feature type="chain" id="PRO_5042511835" evidence="1">
    <location>
        <begin position="35"/>
        <end position="54"/>
    </location>
</feature>
<sequence>MDFRVAPPTHSHSSVAFCSLLALVIPCLLPKANAASAVERERKGPVGCPGIPGF</sequence>
<keyword evidence="1" id="KW-0732">Signal</keyword>
<protein>
    <submittedName>
        <fullName evidence="2">Uncharacterized protein</fullName>
    </submittedName>
</protein>